<dbReference type="Proteomes" id="UP000325333">
    <property type="component" value="Unassembled WGS sequence"/>
</dbReference>
<dbReference type="Proteomes" id="UP001628281">
    <property type="component" value="Unassembled WGS sequence"/>
</dbReference>
<gene>
    <name evidence="1" type="ORF">ABAZ39_13325</name>
    <name evidence="3" type="ORF">ACJ41P_17515</name>
    <name evidence="4" type="ORF">C1S70_14330</name>
    <name evidence="5" type="ORF">D3093_10650</name>
    <name evidence="2" type="ORF">FH063_005171</name>
</gene>
<evidence type="ECO:0000313" key="9">
    <source>
        <dbReference type="Proteomes" id="UP000325333"/>
    </source>
</evidence>
<sequence>MSKPLTVSIPHKLGRDEAKRRVAEGVGQARSHLAAVASSMDDHWTDDRVDFRVVAMAQTVTGFIDVQDDSVTVEVQLPWALGLLANKVKDRLQSKGTLLLEKK</sequence>
<dbReference type="Proteomes" id="UP000236268">
    <property type="component" value="Unassembled WGS sequence"/>
</dbReference>
<accession>A0A060DPB6</accession>
<evidence type="ECO:0000313" key="2">
    <source>
        <dbReference type="EMBL" id="KAA1055400.1"/>
    </source>
</evidence>
<dbReference type="EMBL" id="CP007793">
    <property type="protein sequence ID" value="AIB12943.1"/>
    <property type="molecule type" value="Genomic_DNA"/>
</dbReference>
<dbReference type="AlphaFoldDB" id="A0A060DPB6"/>
<dbReference type="KEGG" id="abq:ABAZ39_13325"/>
<dbReference type="EMBL" id="CP032321">
    <property type="protein sequence ID" value="QCN95683.1"/>
    <property type="molecule type" value="Genomic_DNA"/>
</dbReference>
<organism evidence="1 6">
    <name type="scientific">Azospirillum argentinense</name>
    <dbReference type="NCBI Taxonomy" id="2970906"/>
    <lineage>
        <taxon>Bacteria</taxon>
        <taxon>Pseudomonadati</taxon>
        <taxon>Pseudomonadota</taxon>
        <taxon>Alphaproteobacteria</taxon>
        <taxon>Rhodospirillales</taxon>
        <taxon>Azospirillaceae</taxon>
        <taxon>Azospirillum</taxon>
    </lineage>
</organism>
<evidence type="ECO:0000313" key="5">
    <source>
        <dbReference type="EMBL" id="QCN95683.1"/>
    </source>
</evidence>
<name>A0A060DPB6_9PROT</name>
<dbReference type="InterPro" id="IPR013433">
    <property type="entry name" value="PHA_gran_rgn"/>
</dbReference>
<dbReference type="Proteomes" id="UP000027186">
    <property type="component" value="Chromosome"/>
</dbReference>
<protein>
    <submittedName>
        <fullName evidence="1">Polyhydroxyalkanoic acid synthase</fullName>
    </submittedName>
    <submittedName>
        <fullName evidence="3">Polyhydroxyalkanoic acid system family protein</fullName>
    </submittedName>
</protein>
<reference evidence="5 8" key="3">
    <citation type="submission" date="2018-09" db="EMBL/GenBank/DDBJ databases">
        <title>Whole genome based analysis of evolution and adaptive divergence in Indian and Brazilian strains of Azospirillum brasilense.</title>
        <authorList>
            <person name="Singh C."/>
            <person name="Tripathi A.K."/>
        </authorList>
    </citation>
    <scope>NUCLEOTIDE SEQUENCE [LARGE SCALE GENOMIC DNA]</scope>
    <source>
        <strain evidence="5 8">MTCC4035</strain>
    </source>
</reference>
<proteinExistence type="predicted"/>
<dbReference type="KEGG" id="aare:D3093_10650"/>
<dbReference type="Proteomes" id="UP000298595">
    <property type="component" value="Chromosome"/>
</dbReference>
<keyword evidence="10" id="KW-1185">Reference proteome</keyword>
<evidence type="ECO:0000313" key="10">
    <source>
        <dbReference type="Proteomes" id="UP001628281"/>
    </source>
</evidence>
<dbReference type="EMBL" id="JBJLSN010000025">
    <property type="protein sequence ID" value="MFL7902936.1"/>
    <property type="molecule type" value="Genomic_DNA"/>
</dbReference>
<dbReference type="EMBL" id="VEWN01000006">
    <property type="protein sequence ID" value="KAA1055400.1"/>
    <property type="molecule type" value="Genomic_DNA"/>
</dbReference>
<evidence type="ECO:0000313" key="3">
    <source>
        <dbReference type="EMBL" id="MFL7902936.1"/>
    </source>
</evidence>
<reference evidence="2 9" key="4">
    <citation type="submission" date="2019-07" db="EMBL/GenBank/DDBJ databases">
        <title>Genome sequencing of the stress-tolerant strain Azospirillum brasilense Az19.</title>
        <authorList>
            <person name="Maroniche G.A."/>
            <person name="Garcia J.E."/>
            <person name="Pagnussat L."/>
            <person name="Amenta M."/>
            <person name="Creus C.M."/>
        </authorList>
    </citation>
    <scope>NUCLEOTIDE SEQUENCE [LARGE SCALE GENOMIC DNA]</scope>
    <source>
        <strain evidence="2 9">Az19</strain>
    </source>
</reference>
<reference evidence="4 7" key="2">
    <citation type="submission" date="2018-01" db="EMBL/GenBank/DDBJ databases">
        <title>Whole genome sequence of Azospirillum brasilense REC3 isolated from strawberry roots.</title>
        <authorList>
            <person name="Fontana C.A."/>
            <person name="Salazar S.M."/>
            <person name="Bassi D."/>
            <person name="Puglisi E."/>
            <person name="Lovaisa N.C."/>
            <person name="Toffoli L.M."/>
            <person name="Pedraza R."/>
            <person name="Cocconcelli P.S."/>
        </authorList>
    </citation>
    <scope>NUCLEOTIDE SEQUENCE [LARGE SCALE GENOMIC DNA]</scope>
    <source>
        <strain evidence="4 7">REC3</strain>
    </source>
</reference>
<evidence type="ECO:0000313" key="6">
    <source>
        <dbReference type="Proteomes" id="UP000027186"/>
    </source>
</evidence>
<reference evidence="1 6" key="1">
    <citation type="journal article" date="2014" name="Genome Announc.">
        <title>Complete Genome Sequence of the Model Rhizosphere Strain Azospirillum brasilense Az39, Successfully Applied in Agriculture.</title>
        <authorList>
            <person name="Rivera D."/>
            <person name="Revale S."/>
            <person name="Molina R."/>
            <person name="Gualpa J."/>
            <person name="Puente M."/>
            <person name="Maroniche G."/>
            <person name="Paris G."/>
            <person name="Baker D."/>
            <person name="Clavijo B."/>
            <person name="McLay K."/>
            <person name="Spaepen S."/>
            <person name="Perticari A."/>
            <person name="Vazquez M."/>
            <person name="Wisniewski-Dye F."/>
            <person name="Watkins C."/>
            <person name="Martinez-Abarca F."/>
            <person name="Vanderleyden J."/>
            <person name="Cassan F."/>
        </authorList>
    </citation>
    <scope>NUCLEOTIDE SEQUENCE [LARGE SCALE GENOMIC DNA]</scope>
    <source>
        <strain evidence="1 6">Az39</strain>
    </source>
</reference>
<reference evidence="3 10" key="5">
    <citation type="submission" date="2024-11" db="EMBL/GenBank/DDBJ databases">
        <title>Draft genome sequences of two bacteria associated to sugarcane roots in Colombia.</title>
        <authorList>
            <person name="Pardo-Diaz S."/>
            <person name="Masmela-Mendoza J."/>
            <person name="Delgadillo-Duran P."/>
            <person name="Bautista E.J."/>
            <person name="Rojas-Tapias D.F."/>
        </authorList>
    </citation>
    <scope>NUCLEOTIDE SEQUENCE [LARGE SCALE GENOMIC DNA]</scope>
    <source>
        <strain evidence="3 10">Ap18</strain>
    </source>
</reference>
<evidence type="ECO:0000313" key="4">
    <source>
        <dbReference type="EMBL" id="PNQ98327.1"/>
    </source>
</evidence>
<evidence type="ECO:0000313" key="1">
    <source>
        <dbReference type="EMBL" id="AIB12943.1"/>
    </source>
</evidence>
<dbReference type="RefSeq" id="WP_014239097.1">
    <property type="nucleotide sequence ID" value="NZ_CP007793.1"/>
</dbReference>
<dbReference type="Pfam" id="PF09650">
    <property type="entry name" value="PHA_gran_rgn"/>
    <property type="match status" value="1"/>
</dbReference>
<evidence type="ECO:0000313" key="8">
    <source>
        <dbReference type="Proteomes" id="UP000298595"/>
    </source>
</evidence>
<dbReference type="EMBL" id="POWG01000013">
    <property type="protein sequence ID" value="PNQ98327.1"/>
    <property type="molecule type" value="Genomic_DNA"/>
</dbReference>
<evidence type="ECO:0000313" key="7">
    <source>
        <dbReference type="Proteomes" id="UP000236268"/>
    </source>
</evidence>